<sequence>MHNFTKHHPSATKLKSGVSQVIEIGYEVLPTMPSTQEEQISLKLLVYKKTNKVILAEAGKDFVDVLFCFLTMPLGTIARLVQTSDLGPGGVGCLSSLYGSVTNLQDYDLLSAFKNESFNCGDLLARSVSVKSDKVYNGFVKDVATFIVTDDLVVIPNAMDSSFGVLQKFGVKSWSSIQEMTVNVTKKKDYDYYPNQSASNYEKIRWEGYSSIGSIDGLYNSIVGLNENKYLIAKEVKNRLVDPGLAPQFKLSMKVFPIIEQTSQYHCYYQRRGYTDSNYFYLTNGCRSYGSAMFMATDDLVVERMSPSSGVSLLNRLKTSLNDVKEKFVTIGIKEVRCSLKL</sequence>
<dbReference type="PANTHER" id="PTHR33103:SF102">
    <property type="entry name" value="DUF674 FAMILY PROTEIN"/>
    <property type="match status" value="1"/>
</dbReference>
<dbReference type="Proteomes" id="UP000289340">
    <property type="component" value="Chromosome 7"/>
</dbReference>
<dbReference type="PANTHER" id="PTHR33103">
    <property type="entry name" value="OS01G0153900 PROTEIN"/>
    <property type="match status" value="1"/>
</dbReference>
<dbReference type="InterPro" id="IPR007750">
    <property type="entry name" value="DUF674"/>
</dbReference>
<evidence type="ECO:0000313" key="1">
    <source>
        <dbReference type="EMBL" id="RZC02844.1"/>
    </source>
</evidence>
<accession>A0A445JWG8</accession>
<evidence type="ECO:0000313" key="2">
    <source>
        <dbReference type="Proteomes" id="UP000289340"/>
    </source>
</evidence>
<dbReference type="EMBL" id="QZWG01000007">
    <property type="protein sequence ID" value="RZC02844.1"/>
    <property type="molecule type" value="Genomic_DNA"/>
</dbReference>
<protein>
    <submittedName>
        <fullName evidence="1">Uncharacterized protein</fullName>
    </submittedName>
</protein>
<comment type="caution">
    <text evidence="1">The sequence shown here is derived from an EMBL/GenBank/DDBJ whole genome shotgun (WGS) entry which is preliminary data.</text>
</comment>
<reference evidence="1 2" key="1">
    <citation type="submission" date="2018-09" db="EMBL/GenBank/DDBJ databases">
        <title>A high-quality reference genome of wild soybean provides a powerful tool to mine soybean genomes.</title>
        <authorList>
            <person name="Xie M."/>
            <person name="Chung C.Y.L."/>
            <person name="Li M.-W."/>
            <person name="Wong F.-L."/>
            <person name="Chan T.-F."/>
            <person name="Lam H.-M."/>
        </authorList>
    </citation>
    <scope>NUCLEOTIDE SEQUENCE [LARGE SCALE GENOMIC DNA]</scope>
    <source>
        <strain evidence="2">cv. W05</strain>
        <tissue evidence="1">Hypocotyl of etiolated seedlings</tissue>
    </source>
</reference>
<name>A0A445JWG8_GLYSO</name>
<dbReference type="AlphaFoldDB" id="A0A445JWG8"/>
<dbReference type="Pfam" id="PF05056">
    <property type="entry name" value="DUF674"/>
    <property type="match status" value="3"/>
</dbReference>
<keyword evidence="2" id="KW-1185">Reference proteome</keyword>
<proteinExistence type="predicted"/>
<organism evidence="1 2">
    <name type="scientific">Glycine soja</name>
    <name type="common">Wild soybean</name>
    <dbReference type="NCBI Taxonomy" id="3848"/>
    <lineage>
        <taxon>Eukaryota</taxon>
        <taxon>Viridiplantae</taxon>
        <taxon>Streptophyta</taxon>
        <taxon>Embryophyta</taxon>
        <taxon>Tracheophyta</taxon>
        <taxon>Spermatophyta</taxon>
        <taxon>Magnoliopsida</taxon>
        <taxon>eudicotyledons</taxon>
        <taxon>Gunneridae</taxon>
        <taxon>Pentapetalae</taxon>
        <taxon>rosids</taxon>
        <taxon>fabids</taxon>
        <taxon>Fabales</taxon>
        <taxon>Fabaceae</taxon>
        <taxon>Papilionoideae</taxon>
        <taxon>50 kb inversion clade</taxon>
        <taxon>NPAAA clade</taxon>
        <taxon>indigoferoid/millettioid clade</taxon>
        <taxon>Phaseoleae</taxon>
        <taxon>Glycine</taxon>
        <taxon>Glycine subgen. Soja</taxon>
    </lineage>
</organism>
<gene>
    <name evidence="1" type="ORF">D0Y65_017788</name>
</gene>